<dbReference type="SUPFAM" id="SSF48452">
    <property type="entry name" value="TPR-like"/>
    <property type="match status" value="1"/>
</dbReference>
<evidence type="ECO:0000313" key="1">
    <source>
        <dbReference type="EMBL" id="QJA94640.1"/>
    </source>
</evidence>
<organism evidence="1">
    <name type="scientific">viral metagenome</name>
    <dbReference type="NCBI Taxonomy" id="1070528"/>
    <lineage>
        <taxon>unclassified sequences</taxon>
        <taxon>metagenomes</taxon>
        <taxon>organismal metagenomes</taxon>
    </lineage>
</organism>
<reference evidence="1" key="1">
    <citation type="submission" date="2020-03" db="EMBL/GenBank/DDBJ databases">
        <title>The deep terrestrial virosphere.</title>
        <authorList>
            <person name="Holmfeldt K."/>
            <person name="Nilsson E."/>
            <person name="Simone D."/>
            <person name="Lopez-Fernandez M."/>
            <person name="Wu X."/>
            <person name="de Brujin I."/>
            <person name="Lundin D."/>
            <person name="Andersson A."/>
            <person name="Bertilsson S."/>
            <person name="Dopson M."/>
        </authorList>
    </citation>
    <scope>NUCLEOTIDE SEQUENCE</scope>
    <source>
        <strain evidence="1">MM415B03801</strain>
    </source>
</reference>
<proteinExistence type="predicted"/>
<dbReference type="InterPro" id="IPR011990">
    <property type="entry name" value="TPR-like_helical_dom_sf"/>
</dbReference>
<dbReference type="AlphaFoldDB" id="A0A6M3LIL4"/>
<name>A0A6M3LIL4_9ZZZZ</name>
<dbReference type="InterPro" id="IPR019734">
    <property type="entry name" value="TPR_rpt"/>
</dbReference>
<dbReference type="EMBL" id="MT143248">
    <property type="protein sequence ID" value="QJA94640.1"/>
    <property type="molecule type" value="Genomic_DNA"/>
</dbReference>
<protein>
    <submittedName>
        <fullName evidence="1">Putative tetratricopeptide repeat protein</fullName>
    </submittedName>
</protein>
<accession>A0A6M3LIL4</accession>
<gene>
    <name evidence="1" type="ORF">MM415B03801_0009</name>
</gene>
<sequence>MPRIFIALVLLAILWFQGIKPIVADHYFSKGELGKALEWNPRDSLIQLRAGKIIEVIDTNNGDLTQYSLWHSLGIAMLRQGSVDDAMRAFSKSLYYYPDYEPVKKVISMIERGGKA</sequence>
<dbReference type="PROSITE" id="PS50005">
    <property type="entry name" value="TPR"/>
    <property type="match status" value="1"/>
</dbReference>